<proteinExistence type="inferred from homology"/>
<evidence type="ECO:0000256" key="7">
    <source>
        <dbReference type="ARBA" id="ARBA00023136"/>
    </source>
</evidence>
<dbReference type="PANTHER" id="PTHR30069">
    <property type="entry name" value="TONB-DEPENDENT OUTER MEMBRANE RECEPTOR"/>
    <property type="match status" value="1"/>
</dbReference>
<dbReference type="SUPFAM" id="SSF56935">
    <property type="entry name" value="Porins"/>
    <property type="match status" value="1"/>
</dbReference>
<dbReference type="RefSeq" id="WP_087940703.1">
    <property type="nucleotide sequence ID" value="NZ_FNAC01000039.1"/>
</dbReference>
<dbReference type="EMBL" id="FNAC01000039">
    <property type="protein sequence ID" value="SDD58261.1"/>
    <property type="molecule type" value="Genomic_DNA"/>
</dbReference>
<sequence>MILFVWVISFFGFSPEKQDTVSLSPIEIEASFIDRYDQGQKQVTWEKKDLASFQSQSLARLLAAQSPVFIREYGPGMLASPSFRGTSAGHTSIFWNGIPLNSPSLGQSDLSLLPVFAFESASLHFGSNGALIGNEAIGGSLHLHSNYEFEQGFSARFSQEMGSFGQANTQIKGSYSSDKLYFQSKFYRQSAENNYTFKNLALPGTPIQEQDHAEVNQMGYSQDFAWKINNSKKLKTSFWYHEADREILPPMGSNSQDRQRDQSFRTVVDYEKLGKKSSWLFKGGLVREKQVFNESINLTNQLFLGAEWDYQAKEDWFFHLGTRLSHIQGDLDTYEAVDQRIELFQSIRYQPKDNFSLALNLRQLSFADQLQPWIPSIGMDWEFWKKKNQSLKWKASLGRGFKVPTLNDRFWNPGGNPELLPEKSWTAETGLEWKAGNFSQSLTTYRLHVENWIIWLPQGSFWSPQNIREVRSDGIEYQGSYTYKSGNFSWSTQWQYSLNRAVTVQSDSEMNLGRQLPYTPRHQASLLLRVTFKQFQISSQNSYNGNRKITADSARSLNAFFLNDLHFDFLGLSVGNVKVPLQFRIQNIGNTDYQVIYLRPMPGRSYHFNLSIQL</sequence>
<name>A0A1G6VXH4_9BACT</name>
<dbReference type="Proteomes" id="UP000199060">
    <property type="component" value="Unassembled WGS sequence"/>
</dbReference>
<evidence type="ECO:0000256" key="4">
    <source>
        <dbReference type="ARBA" id="ARBA00022692"/>
    </source>
</evidence>
<dbReference type="OrthoDB" id="9762903at2"/>
<dbReference type="AlphaFoldDB" id="A0A1G6VXH4"/>
<dbReference type="PROSITE" id="PS52016">
    <property type="entry name" value="TONB_DEPENDENT_REC_3"/>
    <property type="match status" value="1"/>
</dbReference>
<dbReference type="InterPro" id="IPR012910">
    <property type="entry name" value="Plug_dom"/>
</dbReference>
<dbReference type="InterPro" id="IPR000531">
    <property type="entry name" value="Beta-barrel_TonB"/>
</dbReference>
<evidence type="ECO:0000259" key="13">
    <source>
        <dbReference type="Pfam" id="PF07715"/>
    </source>
</evidence>
<evidence type="ECO:0000313" key="15">
    <source>
        <dbReference type="Proteomes" id="UP000199060"/>
    </source>
</evidence>
<accession>A0A1G6VXH4</accession>
<keyword evidence="8" id="KW-0675">Receptor</keyword>
<dbReference type="GO" id="GO:0044718">
    <property type="term" value="P:siderophore transmembrane transport"/>
    <property type="evidence" value="ECO:0007669"/>
    <property type="project" value="TreeGrafter"/>
</dbReference>
<organism evidence="14 15">
    <name type="scientific">Algoriphagus faecimaris</name>
    <dbReference type="NCBI Taxonomy" id="686796"/>
    <lineage>
        <taxon>Bacteria</taxon>
        <taxon>Pseudomonadati</taxon>
        <taxon>Bacteroidota</taxon>
        <taxon>Cytophagia</taxon>
        <taxon>Cytophagales</taxon>
        <taxon>Cyclobacteriaceae</taxon>
        <taxon>Algoriphagus</taxon>
    </lineage>
</organism>
<keyword evidence="3 10" id="KW-1134">Transmembrane beta strand</keyword>
<comment type="subcellular location">
    <subcellularLocation>
        <location evidence="1 10">Cell outer membrane</location>
        <topology evidence="1 10">Multi-pass membrane protein</topology>
    </subcellularLocation>
</comment>
<evidence type="ECO:0000256" key="9">
    <source>
        <dbReference type="ARBA" id="ARBA00023237"/>
    </source>
</evidence>
<dbReference type="STRING" id="686796.SAMN04488104_10398"/>
<reference evidence="15" key="1">
    <citation type="submission" date="2016-10" db="EMBL/GenBank/DDBJ databases">
        <authorList>
            <person name="Varghese N."/>
            <person name="Submissions S."/>
        </authorList>
    </citation>
    <scope>NUCLEOTIDE SEQUENCE [LARGE SCALE GENOMIC DNA]</scope>
    <source>
        <strain evidence="15">DSM 23095</strain>
    </source>
</reference>
<gene>
    <name evidence="14" type="ORF">SAMN04488104_10398</name>
</gene>
<evidence type="ECO:0000256" key="5">
    <source>
        <dbReference type="ARBA" id="ARBA00022729"/>
    </source>
</evidence>
<keyword evidence="4 10" id="KW-0812">Transmembrane</keyword>
<dbReference type="InterPro" id="IPR039426">
    <property type="entry name" value="TonB-dep_rcpt-like"/>
</dbReference>
<keyword evidence="15" id="KW-1185">Reference proteome</keyword>
<dbReference type="Gene3D" id="2.40.170.20">
    <property type="entry name" value="TonB-dependent receptor, beta-barrel domain"/>
    <property type="match status" value="1"/>
</dbReference>
<dbReference type="InterPro" id="IPR036942">
    <property type="entry name" value="Beta-barrel_TonB_sf"/>
</dbReference>
<dbReference type="Pfam" id="PF00593">
    <property type="entry name" value="TonB_dep_Rec_b-barrel"/>
    <property type="match status" value="1"/>
</dbReference>
<feature type="domain" description="TonB-dependent receptor-like beta-barrel" evidence="12">
    <location>
        <begin position="156"/>
        <end position="570"/>
    </location>
</feature>
<feature type="domain" description="TonB-dependent receptor plug" evidence="13">
    <location>
        <begin position="45"/>
        <end position="139"/>
    </location>
</feature>
<dbReference type="GO" id="GO:0015344">
    <property type="term" value="F:siderophore uptake transmembrane transporter activity"/>
    <property type="evidence" value="ECO:0007669"/>
    <property type="project" value="TreeGrafter"/>
</dbReference>
<keyword evidence="5" id="KW-0732">Signal</keyword>
<evidence type="ECO:0000256" key="6">
    <source>
        <dbReference type="ARBA" id="ARBA00023077"/>
    </source>
</evidence>
<dbReference type="Gene3D" id="2.170.130.10">
    <property type="entry name" value="TonB-dependent receptor, plug domain"/>
    <property type="match status" value="1"/>
</dbReference>
<keyword evidence="7 10" id="KW-0472">Membrane</keyword>
<evidence type="ECO:0000256" key="3">
    <source>
        <dbReference type="ARBA" id="ARBA00022452"/>
    </source>
</evidence>
<comment type="similarity">
    <text evidence="10 11">Belongs to the TonB-dependent receptor family.</text>
</comment>
<protein>
    <submittedName>
        <fullName evidence="14">Iron complex outermembrane recepter protein</fullName>
    </submittedName>
</protein>
<evidence type="ECO:0000256" key="10">
    <source>
        <dbReference type="PROSITE-ProRule" id="PRU01360"/>
    </source>
</evidence>
<dbReference type="PANTHER" id="PTHR30069:SF29">
    <property type="entry name" value="HEMOGLOBIN AND HEMOGLOBIN-HAPTOGLOBIN-BINDING PROTEIN 1-RELATED"/>
    <property type="match status" value="1"/>
</dbReference>
<evidence type="ECO:0000313" key="14">
    <source>
        <dbReference type="EMBL" id="SDD58261.1"/>
    </source>
</evidence>
<keyword evidence="9 10" id="KW-0998">Cell outer membrane</keyword>
<evidence type="ECO:0000256" key="11">
    <source>
        <dbReference type="RuleBase" id="RU003357"/>
    </source>
</evidence>
<evidence type="ECO:0000256" key="1">
    <source>
        <dbReference type="ARBA" id="ARBA00004571"/>
    </source>
</evidence>
<evidence type="ECO:0000259" key="12">
    <source>
        <dbReference type="Pfam" id="PF00593"/>
    </source>
</evidence>
<dbReference type="InterPro" id="IPR037066">
    <property type="entry name" value="Plug_dom_sf"/>
</dbReference>
<dbReference type="GO" id="GO:0009279">
    <property type="term" value="C:cell outer membrane"/>
    <property type="evidence" value="ECO:0007669"/>
    <property type="project" value="UniProtKB-SubCell"/>
</dbReference>
<keyword evidence="2 10" id="KW-0813">Transport</keyword>
<keyword evidence="6 11" id="KW-0798">TonB box</keyword>
<evidence type="ECO:0000256" key="2">
    <source>
        <dbReference type="ARBA" id="ARBA00022448"/>
    </source>
</evidence>
<dbReference type="Pfam" id="PF07715">
    <property type="entry name" value="Plug"/>
    <property type="match status" value="1"/>
</dbReference>
<evidence type="ECO:0000256" key="8">
    <source>
        <dbReference type="ARBA" id="ARBA00023170"/>
    </source>
</evidence>